<protein>
    <submittedName>
        <fullName evidence="2">Uncharacterized protein LOC100251634</fullName>
    </submittedName>
</protein>
<dbReference type="EMBL" id="ATLV01023911">
    <property type="status" value="NOT_ANNOTATED_CDS"/>
    <property type="molecule type" value="Genomic_DNA"/>
</dbReference>
<proteinExistence type="predicted"/>
<dbReference type="EnsemblMetazoa" id="ASIC017908-RA">
    <property type="protein sequence ID" value="ASIC017908-PA"/>
    <property type="gene ID" value="ASIC017908"/>
</dbReference>
<evidence type="ECO:0000313" key="4">
    <source>
        <dbReference type="Proteomes" id="UP000030765"/>
    </source>
</evidence>
<reference evidence="3" key="2">
    <citation type="submission" date="2020-05" db="UniProtKB">
        <authorList>
            <consortium name="EnsemblMetazoa"/>
        </authorList>
    </citation>
    <scope>IDENTIFICATION</scope>
</reference>
<dbReference type="VEuPathDB" id="VectorBase:ASIC017908"/>
<organism evidence="2">
    <name type="scientific">Anopheles sinensis</name>
    <name type="common">Mosquito</name>
    <dbReference type="NCBI Taxonomy" id="74873"/>
    <lineage>
        <taxon>Eukaryota</taxon>
        <taxon>Metazoa</taxon>
        <taxon>Ecdysozoa</taxon>
        <taxon>Arthropoda</taxon>
        <taxon>Hexapoda</taxon>
        <taxon>Insecta</taxon>
        <taxon>Pterygota</taxon>
        <taxon>Neoptera</taxon>
        <taxon>Endopterygota</taxon>
        <taxon>Diptera</taxon>
        <taxon>Nematocera</taxon>
        <taxon>Culicoidea</taxon>
        <taxon>Culicidae</taxon>
        <taxon>Anophelinae</taxon>
        <taxon>Anopheles</taxon>
    </lineage>
</organism>
<keyword evidence="4" id="KW-1185">Reference proteome</keyword>
<dbReference type="Proteomes" id="UP000030765">
    <property type="component" value="Unassembled WGS sequence"/>
</dbReference>
<gene>
    <name evidence="2" type="ORF">ZHAS_00017908</name>
</gene>
<feature type="region of interest" description="Disordered" evidence="1">
    <location>
        <begin position="73"/>
        <end position="100"/>
    </location>
</feature>
<accession>A0A084WI37</accession>
<dbReference type="EMBL" id="KE525347">
    <property type="protein sequence ID" value="KFB49881.1"/>
    <property type="molecule type" value="Genomic_DNA"/>
</dbReference>
<sequence>MAFDFDVCSAAAQGVPGEDRSTKHSAQPARVLDRRTALPCSVRRAHRGRSFSVPAGRTRRLWGLAIVPIPTGGMAKSGEIPSTGRVHSSRPKIGNSLGSKPRLVGGSCTATRIQKFEVKEHTYMRPRPGDGC</sequence>
<name>A0A084WI37_ANOSI</name>
<evidence type="ECO:0000256" key="1">
    <source>
        <dbReference type="SAM" id="MobiDB-lite"/>
    </source>
</evidence>
<dbReference type="AlphaFoldDB" id="A0A084WI37"/>
<reference evidence="2 4" key="1">
    <citation type="journal article" date="2014" name="BMC Genomics">
        <title>Genome sequence of Anopheles sinensis provides insight into genetics basis of mosquito competence for malaria parasites.</title>
        <authorList>
            <person name="Zhou D."/>
            <person name="Zhang D."/>
            <person name="Ding G."/>
            <person name="Shi L."/>
            <person name="Hou Q."/>
            <person name="Ye Y."/>
            <person name="Xu Y."/>
            <person name="Zhou H."/>
            <person name="Xiong C."/>
            <person name="Li S."/>
            <person name="Yu J."/>
            <person name="Hong S."/>
            <person name="Yu X."/>
            <person name="Zou P."/>
            <person name="Chen C."/>
            <person name="Chang X."/>
            <person name="Wang W."/>
            <person name="Lv Y."/>
            <person name="Sun Y."/>
            <person name="Ma L."/>
            <person name="Shen B."/>
            <person name="Zhu C."/>
        </authorList>
    </citation>
    <scope>NUCLEOTIDE SEQUENCE [LARGE SCALE GENOMIC DNA]</scope>
</reference>
<evidence type="ECO:0000313" key="2">
    <source>
        <dbReference type="EMBL" id="KFB49881.1"/>
    </source>
</evidence>
<evidence type="ECO:0000313" key="3">
    <source>
        <dbReference type="EnsemblMetazoa" id="ASIC017908-PA"/>
    </source>
</evidence>